<feature type="transmembrane region" description="Helical" evidence="5">
    <location>
        <begin position="59"/>
        <end position="78"/>
    </location>
</feature>
<protein>
    <recommendedName>
        <fullName evidence="6">O-antigen ligase-related domain-containing protein</fullName>
    </recommendedName>
</protein>
<dbReference type="OrthoDB" id="1808577at2"/>
<accession>A0A2W1NAF0</accession>
<sequence length="440" mass="50157">MAFVERLTVYKDSLKVFQDYPLTGAGGGAWFNLYQQYQNNPYTVKQVHNFFLQYLNETGLIGFFALMVLLISVFVLYARQFFKQDHSERGTHQIFYIVAVSLLVHSVLDFEMSYAYLAALVFLCLGGMAASIGQPVPLLSSQHIAALNKGAFRLIYPSAVGILSLVIIFAAVRELQGNRYYAETMHMLTTQQDLAMDDVFRPLGAALHVSTEHPEYLNLKIQLLYQGYNQTKDARFEQQAKQYLAELDHSSPYDKQRLEFEYNQYVSEDKLDEALAVTERSLQQGIWGINASRGGPNWYTRAIALSYELGERARADRQPELQAKRWDRAEELYQTAVAKKESLKALPPGQLQGELFDIAPDMSLFVGQINFQRSNHERAAELFKQHVSDQTDDPLNRTLVRWYLAALQKQGKSDSAVYDAFVTKHPEEQEQIAKLVSDNS</sequence>
<evidence type="ECO:0000256" key="1">
    <source>
        <dbReference type="ARBA" id="ARBA00004141"/>
    </source>
</evidence>
<feature type="domain" description="O-antigen ligase-related" evidence="6">
    <location>
        <begin position="4"/>
        <end position="66"/>
    </location>
</feature>
<reference evidence="7" key="1">
    <citation type="submission" date="2018-06" db="EMBL/GenBank/DDBJ databases">
        <title>Paenibacillus xerothermodurans sp. nov. an extremely dry heat resistant spore forming bacterium isolated from the soil of Cape Canaveral, Florida.</title>
        <authorList>
            <person name="Seuylemezian A."/>
            <person name="Kaur N."/>
            <person name="Patil P."/>
            <person name="Patil P."/>
            <person name="Mayilraj S."/>
            <person name="Vaishampayan P."/>
        </authorList>
    </citation>
    <scope>NUCLEOTIDE SEQUENCE [LARGE SCALE GENOMIC DNA]</scope>
    <source>
        <strain evidence="7">ATCC 27380</strain>
    </source>
</reference>
<dbReference type="Proteomes" id="UP000214746">
    <property type="component" value="Unassembled WGS sequence"/>
</dbReference>
<dbReference type="GO" id="GO:0016020">
    <property type="term" value="C:membrane"/>
    <property type="evidence" value="ECO:0007669"/>
    <property type="project" value="UniProtKB-SubCell"/>
</dbReference>
<dbReference type="EMBL" id="NHRJ02000003">
    <property type="protein sequence ID" value="PZE21357.1"/>
    <property type="molecule type" value="Genomic_DNA"/>
</dbReference>
<dbReference type="PANTHER" id="PTHR37422">
    <property type="entry name" value="TEICHURONIC ACID BIOSYNTHESIS PROTEIN TUAE"/>
    <property type="match status" value="1"/>
</dbReference>
<comment type="caution">
    <text evidence="7">The sequence shown here is derived from an EMBL/GenBank/DDBJ whole genome shotgun (WGS) entry which is preliminary data.</text>
</comment>
<dbReference type="Pfam" id="PF04932">
    <property type="entry name" value="Wzy_C"/>
    <property type="match status" value="1"/>
</dbReference>
<evidence type="ECO:0000313" key="8">
    <source>
        <dbReference type="Proteomes" id="UP000214746"/>
    </source>
</evidence>
<evidence type="ECO:0000256" key="5">
    <source>
        <dbReference type="SAM" id="Phobius"/>
    </source>
</evidence>
<evidence type="ECO:0000256" key="3">
    <source>
        <dbReference type="ARBA" id="ARBA00022989"/>
    </source>
</evidence>
<dbReference type="InterPro" id="IPR007016">
    <property type="entry name" value="O-antigen_ligase-rel_domated"/>
</dbReference>
<dbReference type="InterPro" id="IPR051533">
    <property type="entry name" value="WaaL-like"/>
</dbReference>
<keyword evidence="3 5" id="KW-1133">Transmembrane helix</keyword>
<evidence type="ECO:0000256" key="4">
    <source>
        <dbReference type="ARBA" id="ARBA00023136"/>
    </source>
</evidence>
<keyword evidence="2 5" id="KW-0812">Transmembrane</keyword>
<organism evidence="7 8">
    <name type="scientific">Paenibacillus xerothermodurans</name>
    <dbReference type="NCBI Taxonomy" id="1977292"/>
    <lineage>
        <taxon>Bacteria</taxon>
        <taxon>Bacillati</taxon>
        <taxon>Bacillota</taxon>
        <taxon>Bacilli</taxon>
        <taxon>Bacillales</taxon>
        <taxon>Paenibacillaceae</taxon>
        <taxon>Paenibacillus</taxon>
    </lineage>
</organism>
<keyword evidence="4 5" id="KW-0472">Membrane</keyword>
<proteinExistence type="predicted"/>
<feature type="transmembrane region" description="Helical" evidence="5">
    <location>
        <begin position="154"/>
        <end position="172"/>
    </location>
</feature>
<feature type="transmembrane region" description="Helical" evidence="5">
    <location>
        <begin position="90"/>
        <end position="108"/>
    </location>
</feature>
<keyword evidence="8" id="KW-1185">Reference proteome</keyword>
<dbReference type="AlphaFoldDB" id="A0A2W1NAF0"/>
<evidence type="ECO:0000256" key="2">
    <source>
        <dbReference type="ARBA" id="ARBA00022692"/>
    </source>
</evidence>
<comment type="subcellular location">
    <subcellularLocation>
        <location evidence="1">Membrane</location>
        <topology evidence="1">Multi-pass membrane protein</topology>
    </subcellularLocation>
</comment>
<name>A0A2W1NAF0_PAEXE</name>
<gene>
    <name evidence="7" type="ORF">CBW46_008330</name>
</gene>
<evidence type="ECO:0000313" key="7">
    <source>
        <dbReference type="EMBL" id="PZE21357.1"/>
    </source>
</evidence>
<feature type="transmembrane region" description="Helical" evidence="5">
    <location>
        <begin position="114"/>
        <end position="133"/>
    </location>
</feature>
<evidence type="ECO:0000259" key="6">
    <source>
        <dbReference type="Pfam" id="PF04932"/>
    </source>
</evidence>
<dbReference type="PANTHER" id="PTHR37422:SF13">
    <property type="entry name" value="LIPOPOLYSACCHARIDE BIOSYNTHESIS PROTEIN PA4999-RELATED"/>
    <property type="match status" value="1"/>
</dbReference>